<dbReference type="Proteomes" id="UP001140091">
    <property type="component" value="Unassembled WGS sequence"/>
</dbReference>
<protein>
    <submittedName>
        <fullName evidence="2">Uncharacterized protein</fullName>
    </submittedName>
</protein>
<keyword evidence="1" id="KW-0812">Transmembrane</keyword>
<dbReference type="AlphaFoldDB" id="A0A9W8J2L9"/>
<evidence type="ECO:0000256" key="1">
    <source>
        <dbReference type="SAM" id="Phobius"/>
    </source>
</evidence>
<keyword evidence="1" id="KW-0472">Membrane</keyword>
<feature type="transmembrane region" description="Helical" evidence="1">
    <location>
        <begin position="24"/>
        <end position="44"/>
    </location>
</feature>
<proteinExistence type="predicted"/>
<evidence type="ECO:0000313" key="2">
    <source>
        <dbReference type="EMBL" id="KAJ2927090.1"/>
    </source>
</evidence>
<dbReference type="EMBL" id="JANBPK010001038">
    <property type="protein sequence ID" value="KAJ2927090.1"/>
    <property type="molecule type" value="Genomic_DNA"/>
</dbReference>
<organism evidence="2 3">
    <name type="scientific">Candolleomyces eurysporus</name>
    <dbReference type="NCBI Taxonomy" id="2828524"/>
    <lineage>
        <taxon>Eukaryota</taxon>
        <taxon>Fungi</taxon>
        <taxon>Dikarya</taxon>
        <taxon>Basidiomycota</taxon>
        <taxon>Agaricomycotina</taxon>
        <taxon>Agaricomycetes</taxon>
        <taxon>Agaricomycetidae</taxon>
        <taxon>Agaricales</taxon>
        <taxon>Agaricineae</taxon>
        <taxon>Psathyrellaceae</taxon>
        <taxon>Candolleomyces</taxon>
    </lineage>
</organism>
<accession>A0A9W8J2L9</accession>
<feature type="non-terminal residue" evidence="2">
    <location>
        <position position="100"/>
    </location>
</feature>
<evidence type="ECO:0000313" key="3">
    <source>
        <dbReference type="Proteomes" id="UP001140091"/>
    </source>
</evidence>
<reference evidence="2" key="1">
    <citation type="submission" date="2022-06" db="EMBL/GenBank/DDBJ databases">
        <title>Genome Sequence of Candolleomyces eurysporus.</title>
        <authorList>
            <person name="Buettner E."/>
        </authorList>
    </citation>
    <scope>NUCLEOTIDE SEQUENCE</scope>
    <source>
        <strain evidence="2">VTCC 930004</strain>
    </source>
</reference>
<gene>
    <name evidence="2" type="ORF">H1R20_g10021</name>
</gene>
<name>A0A9W8J2L9_9AGAR</name>
<keyword evidence="3" id="KW-1185">Reference proteome</keyword>
<comment type="caution">
    <text evidence="2">The sequence shown here is derived from an EMBL/GenBank/DDBJ whole genome shotgun (WGS) entry which is preliminary data.</text>
</comment>
<sequence length="100" mass="11071">MVLAEAVLVLRVYALGGRGRRLKAYLIIHFVLIDLGATALGITFTGKFQAHVASFDVAPFPTCWAHEMFRPNLLSAAYGMTLFNELGKLTFFLIMSDMDS</sequence>
<keyword evidence="1" id="KW-1133">Transmembrane helix</keyword>